<keyword evidence="3" id="KW-0547">Nucleotide-binding</keyword>
<dbReference type="InterPro" id="IPR003593">
    <property type="entry name" value="AAA+_ATPase"/>
</dbReference>
<feature type="domain" description="ABC transporter" evidence="5">
    <location>
        <begin position="5"/>
        <end position="246"/>
    </location>
</feature>
<dbReference type="Pfam" id="PF12399">
    <property type="entry name" value="BCA_ABC_TP_C"/>
    <property type="match status" value="1"/>
</dbReference>
<evidence type="ECO:0000313" key="6">
    <source>
        <dbReference type="EMBL" id="PVY61172.1"/>
    </source>
</evidence>
<dbReference type="InterPro" id="IPR027417">
    <property type="entry name" value="P-loop_NTPase"/>
</dbReference>
<dbReference type="GO" id="GO:0016887">
    <property type="term" value="F:ATP hydrolysis activity"/>
    <property type="evidence" value="ECO:0007669"/>
    <property type="project" value="InterPro"/>
</dbReference>
<dbReference type="GO" id="GO:0005524">
    <property type="term" value="F:ATP binding"/>
    <property type="evidence" value="ECO:0007669"/>
    <property type="project" value="UniProtKB-KW"/>
</dbReference>
<dbReference type="InterPro" id="IPR032823">
    <property type="entry name" value="BCA_ABC_TP_C"/>
</dbReference>
<evidence type="ECO:0000256" key="3">
    <source>
        <dbReference type="ARBA" id="ARBA00022741"/>
    </source>
</evidence>
<evidence type="ECO:0000259" key="5">
    <source>
        <dbReference type="PROSITE" id="PS50893"/>
    </source>
</evidence>
<proteinExistence type="predicted"/>
<dbReference type="SMART" id="SM00382">
    <property type="entry name" value="AAA"/>
    <property type="match status" value="1"/>
</dbReference>
<dbReference type="InterPro" id="IPR003439">
    <property type="entry name" value="ABC_transporter-like_ATP-bd"/>
</dbReference>
<organism evidence="6 7">
    <name type="scientific">Pusillimonas noertemannii</name>
    <dbReference type="NCBI Taxonomy" id="305977"/>
    <lineage>
        <taxon>Bacteria</taxon>
        <taxon>Pseudomonadati</taxon>
        <taxon>Pseudomonadota</taxon>
        <taxon>Betaproteobacteria</taxon>
        <taxon>Burkholderiales</taxon>
        <taxon>Alcaligenaceae</taxon>
        <taxon>Pusillimonas</taxon>
    </lineage>
</organism>
<dbReference type="RefSeq" id="WP_116518936.1">
    <property type="nucleotide sequence ID" value="NZ_JACCEX010000004.1"/>
</dbReference>
<keyword evidence="2" id="KW-1003">Cell membrane</keyword>
<dbReference type="AlphaFoldDB" id="A0A2U1CJK3"/>
<keyword evidence="7" id="KW-1185">Reference proteome</keyword>
<evidence type="ECO:0000256" key="2">
    <source>
        <dbReference type="ARBA" id="ARBA00022475"/>
    </source>
</evidence>
<dbReference type="Gene3D" id="3.40.50.300">
    <property type="entry name" value="P-loop containing nucleotide triphosphate hydrolases"/>
    <property type="match status" value="1"/>
</dbReference>
<keyword evidence="2" id="KW-0472">Membrane</keyword>
<keyword evidence="4 6" id="KW-0067">ATP-binding</keyword>
<protein>
    <submittedName>
        <fullName evidence="6">Amino acid/amide ABC transporter ATP-binding protein 1 (HAAT family)</fullName>
    </submittedName>
</protein>
<keyword evidence="1" id="KW-0813">Transport</keyword>
<dbReference type="OrthoDB" id="9781337at2"/>
<dbReference type="PANTHER" id="PTHR45772:SF2">
    <property type="entry name" value="ABC TRANSPORTER ATP-BINDING PROTEIN"/>
    <property type="match status" value="1"/>
</dbReference>
<dbReference type="CDD" id="cd03219">
    <property type="entry name" value="ABC_Mj1267_LivG_branched"/>
    <property type="match status" value="1"/>
</dbReference>
<dbReference type="Pfam" id="PF00005">
    <property type="entry name" value="ABC_tran"/>
    <property type="match status" value="1"/>
</dbReference>
<comment type="caution">
    <text evidence="6">The sequence shown here is derived from an EMBL/GenBank/DDBJ whole genome shotgun (WGS) entry which is preliminary data.</text>
</comment>
<dbReference type="Proteomes" id="UP000246145">
    <property type="component" value="Unassembled WGS sequence"/>
</dbReference>
<dbReference type="InterPro" id="IPR051120">
    <property type="entry name" value="ABC_AA/LPS_Transport"/>
</dbReference>
<reference evidence="6 7" key="1">
    <citation type="submission" date="2018-04" db="EMBL/GenBank/DDBJ databases">
        <title>Genomic Encyclopedia of Type Strains, Phase IV (KMG-IV): sequencing the most valuable type-strain genomes for metagenomic binning, comparative biology and taxonomic classification.</title>
        <authorList>
            <person name="Goeker M."/>
        </authorList>
    </citation>
    <scope>NUCLEOTIDE SEQUENCE [LARGE SCALE GENOMIC DNA]</scope>
    <source>
        <strain evidence="6 7">DSM 10065</strain>
    </source>
</reference>
<dbReference type="STRING" id="1231391.GCA_000308195_01095"/>
<gene>
    <name evidence="6" type="ORF">C7440_2722</name>
</gene>
<dbReference type="SUPFAM" id="SSF52540">
    <property type="entry name" value="P-loop containing nucleoside triphosphate hydrolases"/>
    <property type="match status" value="1"/>
</dbReference>
<evidence type="ECO:0000256" key="4">
    <source>
        <dbReference type="ARBA" id="ARBA00022840"/>
    </source>
</evidence>
<dbReference type="PROSITE" id="PS50893">
    <property type="entry name" value="ABC_TRANSPORTER_2"/>
    <property type="match status" value="1"/>
</dbReference>
<dbReference type="PANTHER" id="PTHR45772">
    <property type="entry name" value="CONSERVED COMPONENT OF ABC TRANSPORTER FOR NATURAL AMINO ACIDS-RELATED"/>
    <property type="match status" value="1"/>
</dbReference>
<dbReference type="GO" id="GO:0005886">
    <property type="term" value="C:plasma membrane"/>
    <property type="evidence" value="ECO:0007669"/>
    <property type="project" value="TreeGrafter"/>
</dbReference>
<name>A0A2U1CJK3_9BURK</name>
<sequence>MTEILQVNKLVKHYGALKATNDLNLTLMEGELHGVIGPNGAGKTTFIHQLTGEVLPDRGRIVFDGMDITRETVDARALLGIGRSYQITSIFKDFSVLENVMLAVQARLGSSFRFWSPVRSDKALYEPAYQALHEVDLVQSAHRRAGSLGYGEMRQLEIAMTLGMRPRVLLLDEPMAGMSKQESARLVELLQRLKGDYSIVLVEHDMDAVFALADRISVLLYGSAIACGTPQQIQENPEVRNAYLGDDDEF</sequence>
<accession>A0A2U1CJK3</accession>
<evidence type="ECO:0000313" key="7">
    <source>
        <dbReference type="Proteomes" id="UP000246145"/>
    </source>
</evidence>
<dbReference type="EMBL" id="QEKO01000004">
    <property type="protein sequence ID" value="PVY61172.1"/>
    <property type="molecule type" value="Genomic_DNA"/>
</dbReference>
<evidence type="ECO:0000256" key="1">
    <source>
        <dbReference type="ARBA" id="ARBA00022448"/>
    </source>
</evidence>